<sequence>MPRYVFTVLIFVLSIACTNQDKSDILVKIGDREISISEFTSRMELTPRPFYCRGSSEGDKIIALNALIAEKLFAIEEGRQSDLYKDSLFIAYIRGRKEQYMREELFRRMACRPSELDSSEIAAIMRLSCNVYEVEFYKLNDDQAEKIKRDFQKRPQEKSAIFNKIDLTDKVPLHTVEYKDPEYPALHHALYSRAWETGDVIGPVRLRETKHMVLRIKRVLFKPIVSETEYRQRRSQVIERMVEKESNVRWNRFLSRLMHQKSIRFNPQVTFKVAKIYAQQFMNQTDNTLSQPPEQKDFINFLSGKTSIMDSPMFELDGKTWKVKDFRRLVLSHPLVFRKPDMAPEEYLHQFKLAVIDLMKDYYVTREAYAQKIDQSDFIVRQTQMWEDAFLARRHRQRYIDQLKANKKFDPERMKSRYTYIDAYVDSLQSKYSSVIEINYAALKDIRLSNTDFVSLQQFVPYSKIVPEFPPLGIDNKLDFGKSMKIAGLLNPISKKTNNQ</sequence>
<dbReference type="EMBL" id="DRQG01000062">
    <property type="protein sequence ID" value="HGY55321.1"/>
    <property type="molecule type" value="Genomic_DNA"/>
</dbReference>
<dbReference type="PROSITE" id="PS51257">
    <property type="entry name" value="PROKAR_LIPOPROTEIN"/>
    <property type="match status" value="1"/>
</dbReference>
<reference evidence="1" key="1">
    <citation type="journal article" date="2020" name="mSystems">
        <title>Genome- and Community-Level Interaction Insights into Carbon Utilization and Element Cycling Functions of Hydrothermarchaeota in Hydrothermal Sediment.</title>
        <authorList>
            <person name="Zhou Z."/>
            <person name="Liu Y."/>
            <person name="Xu W."/>
            <person name="Pan J."/>
            <person name="Luo Z.H."/>
            <person name="Li M."/>
        </authorList>
    </citation>
    <scope>NUCLEOTIDE SEQUENCE [LARGE SCALE GENOMIC DNA]</scope>
    <source>
        <strain evidence="1">HyVt-577</strain>
    </source>
</reference>
<evidence type="ECO:0000313" key="1">
    <source>
        <dbReference type="EMBL" id="HGY55321.1"/>
    </source>
</evidence>
<dbReference type="AlphaFoldDB" id="A0A7V4WVF9"/>
<protein>
    <submittedName>
        <fullName evidence="1">Uncharacterized protein</fullName>
    </submittedName>
</protein>
<organism evidence="1">
    <name type="scientific">Caldithrix abyssi</name>
    <dbReference type="NCBI Taxonomy" id="187145"/>
    <lineage>
        <taxon>Bacteria</taxon>
        <taxon>Pseudomonadati</taxon>
        <taxon>Calditrichota</taxon>
        <taxon>Calditrichia</taxon>
        <taxon>Calditrichales</taxon>
        <taxon>Calditrichaceae</taxon>
        <taxon>Caldithrix</taxon>
    </lineage>
</organism>
<accession>A0A7V4WVF9</accession>
<gene>
    <name evidence="1" type="ORF">ENK44_06460</name>
</gene>
<name>A0A7V4WVF9_CALAY</name>
<dbReference type="Proteomes" id="UP000885779">
    <property type="component" value="Unassembled WGS sequence"/>
</dbReference>
<proteinExistence type="predicted"/>
<comment type="caution">
    <text evidence="1">The sequence shown here is derived from an EMBL/GenBank/DDBJ whole genome shotgun (WGS) entry which is preliminary data.</text>
</comment>